<reference evidence="1 2" key="1">
    <citation type="submission" date="2020-01" db="EMBL/GenBank/DDBJ databases">
        <title>Genomic analysis of Aminipila sp. CBA3637.</title>
        <authorList>
            <person name="Kim Y.B."/>
            <person name="Roh S.W."/>
        </authorList>
    </citation>
    <scope>NUCLEOTIDE SEQUENCE [LARGE SCALE GENOMIC DNA]</scope>
    <source>
        <strain evidence="1 2">CBA3637</strain>
    </source>
</reference>
<sequence length="204" mass="23619">MCNINYKKYGKQDYKIGKWSGGITTELAIYPENFLYNQRKFIWRLSSASVDVEKSDFTPLPDYDRVLIVLHGEVVLSHKKKRVIRLAQYEQDRFSGTYKTRSFGKITDFNLMVRKGNQGFAQVITLTKESVSVQVEIMEGYKKMSHGFYCAEGKCKVNFHKEECLLEAGELLIINSDYGSISQMNLSGEGKTIWTHMYYNENEI</sequence>
<organism evidence="1 2">
    <name type="scientific">Aminipila terrae</name>
    <dbReference type="NCBI Taxonomy" id="2697030"/>
    <lineage>
        <taxon>Bacteria</taxon>
        <taxon>Bacillati</taxon>
        <taxon>Bacillota</taxon>
        <taxon>Clostridia</taxon>
        <taxon>Peptostreptococcales</taxon>
        <taxon>Anaerovoracaceae</taxon>
        <taxon>Aminipila</taxon>
    </lineage>
</organism>
<dbReference type="Pfam" id="PF05962">
    <property type="entry name" value="HutD"/>
    <property type="match status" value="1"/>
</dbReference>
<keyword evidence="2" id="KW-1185">Reference proteome</keyword>
<dbReference type="SUPFAM" id="SSF51182">
    <property type="entry name" value="RmlC-like cupins"/>
    <property type="match status" value="1"/>
</dbReference>
<evidence type="ECO:0000313" key="1">
    <source>
        <dbReference type="EMBL" id="QHI72992.1"/>
    </source>
</evidence>
<proteinExistence type="predicted"/>
<gene>
    <name evidence="1" type="ORF">Ami3637_11775</name>
</gene>
<dbReference type="AlphaFoldDB" id="A0A6P1MG12"/>
<accession>A0A6P1MG12</accession>
<dbReference type="PANTHER" id="PTHR37943">
    <property type="entry name" value="PROTEIN VES"/>
    <property type="match status" value="1"/>
</dbReference>
<evidence type="ECO:0000313" key="2">
    <source>
        <dbReference type="Proteomes" id="UP000463883"/>
    </source>
</evidence>
<dbReference type="InterPro" id="IPR011051">
    <property type="entry name" value="RmlC_Cupin_sf"/>
</dbReference>
<dbReference type="EMBL" id="CP047591">
    <property type="protein sequence ID" value="QHI72992.1"/>
    <property type="molecule type" value="Genomic_DNA"/>
</dbReference>
<dbReference type="PANTHER" id="PTHR37943:SF1">
    <property type="entry name" value="PROTEIN VES"/>
    <property type="match status" value="1"/>
</dbReference>
<dbReference type="Proteomes" id="UP000463883">
    <property type="component" value="Chromosome"/>
</dbReference>
<dbReference type="RefSeq" id="WP_162362759.1">
    <property type="nucleotide sequence ID" value="NZ_CP047591.1"/>
</dbReference>
<dbReference type="Gene3D" id="2.60.120.10">
    <property type="entry name" value="Jelly Rolls"/>
    <property type="match status" value="1"/>
</dbReference>
<dbReference type="KEGG" id="amic:Ami3637_11775"/>
<protein>
    <recommendedName>
        <fullName evidence="3">HutD family protein</fullName>
    </recommendedName>
</protein>
<evidence type="ECO:0008006" key="3">
    <source>
        <dbReference type="Google" id="ProtNLM"/>
    </source>
</evidence>
<dbReference type="InterPro" id="IPR014710">
    <property type="entry name" value="RmlC-like_jellyroll"/>
</dbReference>
<dbReference type="InterPro" id="IPR010282">
    <property type="entry name" value="Uncharacterised_HutD/Ves"/>
</dbReference>
<name>A0A6P1MG12_9FIRM</name>